<keyword evidence="2" id="KW-1185">Reference proteome</keyword>
<accession>A0AAN7UYJ1</accession>
<gene>
    <name evidence="1" type="ORF">RRF57_008758</name>
</gene>
<sequence length="125" mass="13368">MQLSQGVSPFLFSHLILDLRHLVQAILERIGGRILGCLLPSLLATSGRISFIPYSPVFSSTASSLRSWVSDGSVSEYARVAGDDVLARVLDGEYDSASLGFGVAQPDVELKVSSNSWGLGGERIE</sequence>
<evidence type="ECO:0000313" key="2">
    <source>
        <dbReference type="Proteomes" id="UP001305414"/>
    </source>
</evidence>
<comment type="caution">
    <text evidence="1">The sequence shown here is derived from an EMBL/GenBank/DDBJ whole genome shotgun (WGS) entry which is preliminary data.</text>
</comment>
<name>A0AAN7UYJ1_9PEZI</name>
<dbReference type="Proteomes" id="UP001305414">
    <property type="component" value="Unassembled WGS sequence"/>
</dbReference>
<proteinExistence type="predicted"/>
<dbReference type="EMBL" id="JAWHQM010000029">
    <property type="protein sequence ID" value="KAK5633044.1"/>
    <property type="molecule type" value="Genomic_DNA"/>
</dbReference>
<reference evidence="1 2" key="1">
    <citation type="submission" date="2023-10" db="EMBL/GenBank/DDBJ databases">
        <title>Draft genome sequence of Xylaria bambusicola isolate GMP-LS, the root and basal stem rot pathogen of sugarcane in Indonesia.</title>
        <authorList>
            <person name="Selvaraj P."/>
            <person name="Muralishankar V."/>
            <person name="Muruganantham S."/>
            <person name="Sp S."/>
            <person name="Haryani S."/>
            <person name="Lau K.J.X."/>
            <person name="Naqvi N.I."/>
        </authorList>
    </citation>
    <scope>NUCLEOTIDE SEQUENCE [LARGE SCALE GENOMIC DNA]</scope>
    <source>
        <strain evidence="1">GMP-LS</strain>
    </source>
</reference>
<protein>
    <submittedName>
        <fullName evidence="1">Uncharacterized protein</fullName>
    </submittedName>
</protein>
<evidence type="ECO:0000313" key="1">
    <source>
        <dbReference type="EMBL" id="KAK5633044.1"/>
    </source>
</evidence>
<organism evidence="1 2">
    <name type="scientific">Xylaria bambusicola</name>
    <dbReference type="NCBI Taxonomy" id="326684"/>
    <lineage>
        <taxon>Eukaryota</taxon>
        <taxon>Fungi</taxon>
        <taxon>Dikarya</taxon>
        <taxon>Ascomycota</taxon>
        <taxon>Pezizomycotina</taxon>
        <taxon>Sordariomycetes</taxon>
        <taxon>Xylariomycetidae</taxon>
        <taxon>Xylariales</taxon>
        <taxon>Xylariaceae</taxon>
        <taxon>Xylaria</taxon>
    </lineage>
</organism>
<dbReference type="AlphaFoldDB" id="A0AAN7UYJ1"/>